<dbReference type="PANTHER" id="PTHR40398">
    <property type="entry name" value="PTS SYSTEM GLUCITOL/SORBITOL-SPECIFIC EIIA COMPONENT"/>
    <property type="match status" value="1"/>
</dbReference>
<dbReference type="EMBL" id="UPPP01000072">
    <property type="protein sequence ID" value="VBB07286.1"/>
    <property type="molecule type" value="Genomic_DNA"/>
</dbReference>
<dbReference type="AlphaFoldDB" id="A0A498R3N3"/>
<dbReference type="Pfam" id="PF03829">
    <property type="entry name" value="PTSIIA_gutA"/>
    <property type="match status" value="1"/>
</dbReference>
<dbReference type="Proteomes" id="UP000277811">
    <property type="component" value="Unassembled WGS sequence"/>
</dbReference>
<evidence type="ECO:0000256" key="1">
    <source>
        <dbReference type="PROSITE-ProRule" id="PRU00420"/>
    </source>
</evidence>
<gene>
    <name evidence="2" type="ORF">LUCI_2530</name>
</gene>
<dbReference type="GO" id="GO:0008982">
    <property type="term" value="F:protein-N(PI)-phosphohistidine-sugar phosphotransferase activity"/>
    <property type="evidence" value="ECO:0007669"/>
    <property type="project" value="InterPro"/>
</dbReference>
<dbReference type="SUPFAM" id="SSF141530">
    <property type="entry name" value="PTSIIA/GutA-like"/>
    <property type="match status" value="1"/>
</dbReference>
<dbReference type="InterPro" id="IPR004716">
    <property type="entry name" value="PTS_IIA_glucitol/sorbitol-sp"/>
</dbReference>
<feature type="modified residue" description="Phosphohistidine; by HPr" evidence="1">
    <location>
        <position position="44"/>
    </location>
</feature>
<dbReference type="GO" id="GO:0016301">
    <property type="term" value="F:kinase activity"/>
    <property type="evidence" value="ECO:0007669"/>
    <property type="project" value="TreeGrafter"/>
</dbReference>
<evidence type="ECO:0000313" key="3">
    <source>
        <dbReference type="Proteomes" id="UP000277811"/>
    </source>
</evidence>
<organism evidence="2 3">
    <name type="scientific">Lucifera butyrica</name>
    <dbReference type="NCBI Taxonomy" id="1351585"/>
    <lineage>
        <taxon>Bacteria</taxon>
        <taxon>Bacillati</taxon>
        <taxon>Bacillota</taxon>
        <taxon>Negativicutes</taxon>
        <taxon>Veillonellales</taxon>
        <taxon>Veillonellaceae</taxon>
        <taxon>Lucifera</taxon>
    </lineage>
</organism>
<dbReference type="PROSITE" id="PS51097">
    <property type="entry name" value="PTS_EIIA_TYPE_5"/>
    <property type="match status" value="1"/>
</dbReference>
<sequence>MKYQSEITGWGMDALHFLSDKELNFIIIFNDGAPPELAEIAVLHKPSPLLAGLAIGDTVIICDKVFTITAIGSEAEHTLQELGHCTLSFKGGPKPDRPGCIMLEGDELLSSDILVGGTIEIF</sequence>
<accession>A0A498R3N3</accession>
<keyword evidence="2" id="KW-0808">Transferase</keyword>
<keyword evidence="3" id="KW-1185">Reference proteome</keyword>
<protein>
    <submittedName>
        <fullName evidence="2">Phosphotransferase system glucitol/sorbitol-specific iia component</fullName>
    </submittedName>
</protein>
<dbReference type="Gene3D" id="2.40.33.40">
    <property type="entry name" value="Phosphotransferase system, glucitol/sorbitol-specific IIA component"/>
    <property type="match status" value="1"/>
</dbReference>
<proteinExistence type="predicted"/>
<dbReference type="RefSeq" id="WP_122628218.1">
    <property type="nucleotide sequence ID" value="NZ_UPPP01000072.1"/>
</dbReference>
<reference evidence="2 3" key="1">
    <citation type="submission" date="2018-06" db="EMBL/GenBank/DDBJ databases">
        <authorList>
            <person name="Strepis N."/>
        </authorList>
    </citation>
    <scope>NUCLEOTIDE SEQUENCE [LARGE SCALE GENOMIC DNA]</scope>
    <source>
        <strain evidence="2">LUCI</strain>
    </source>
</reference>
<name>A0A498R3N3_9FIRM</name>
<dbReference type="PANTHER" id="PTHR40398:SF1">
    <property type="entry name" value="PTS SYSTEM GLUCITOL_SORBITOL-SPECIFIC EIIA COMPONENT"/>
    <property type="match status" value="1"/>
</dbReference>
<dbReference type="GO" id="GO:0005737">
    <property type="term" value="C:cytoplasm"/>
    <property type="evidence" value="ECO:0007669"/>
    <property type="project" value="InterPro"/>
</dbReference>
<dbReference type="InterPro" id="IPR036665">
    <property type="entry name" value="PTS_IIA_glucitol/sorbitol_sf"/>
</dbReference>
<dbReference type="OrthoDB" id="5113885at2"/>
<evidence type="ECO:0000313" key="2">
    <source>
        <dbReference type="EMBL" id="VBB07286.1"/>
    </source>
</evidence>
<dbReference type="GO" id="GO:0009401">
    <property type="term" value="P:phosphoenolpyruvate-dependent sugar phosphotransferase system"/>
    <property type="evidence" value="ECO:0007669"/>
    <property type="project" value="InterPro"/>
</dbReference>